<gene>
    <name evidence="4" type="ORF">ABUW04_00695</name>
</gene>
<dbReference type="Gene3D" id="3.40.50.720">
    <property type="entry name" value="NAD(P)-binding Rossmann-like Domain"/>
    <property type="match status" value="1"/>
</dbReference>
<dbReference type="EMBL" id="JBEUKS010000001">
    <property type="protein sequence ID" value="MFC1436762.1"/>
    <property type="molecule type" value="Genomic_DNA"/>
</dbReference>
<proteinExistence type="inferred from homology"/>
<accession>A0ABV6XFG2</accession>
<comment type="similarity">
    <text evidence="1 3">Belongs to the short-chain dehydrogenases/reductases (SDR) family.</text>
</comment>
<evidence type="ECO:0000313" key="5">
    <source>
        <dbReference type="Proteomes" id="UP001592581"/>
    </source>
</evidence>
<dbReference type="InterPro" id="IPR020904">
    <property type="entry name" value="Sc_DH/Rdtase_CS"/>
</dbReference>
<dbReference type="InterPro" id="IPR002347">
    <property type="entry name" value="SDR_fam"/>
</dbReference>
<keyword evidence="2" id="KW-0560">Oxidoreductase</keyword>
<dbReference type="Pfam" id="PF00106">
    <property type="entry name" value="adh_short"/>
    <property type="match status" value="1"/>
</dbReference>
<dbReference type="PRINTS" id="PR00080">
    <property type="entry name" value="SDRFAMILY"/>
</dbReference>
<dbReference type="SUPFAM" id="SSF51735">
    <property type="entry name" value="NAD(P)-binding Rossmann-fold domains"/>
    <property type="match status" value="1"/>
</dbReference>
<comment type="caution">
    <text evidence="4">The sequence shown here is derived from an EMBL/GenBank/DDBJ whole genome shotgun (WGS) entry which is preliminary data.</text>
</comment>
<reference evidence="4 5" key="1">
    <citation type="submission" date="2024-06" db="EMBL/GenBank/DDBJ databases">
        <authorList>
            <person name="Lee S.D."/>
        </authorList>
    </citation>
    <scope>NUCLEOTIDE SEQUENCE [LARGE SCALE GENOMIC DNA]</scope>
    <source>
        <strain evidence="4 5">N1-10</strain>
    </source>
</reference>
<dbReference type="RefSeq" id="WP_380561621.1">
    <property type="nucleotide sequence ID" value="NZ_JBEUKS010000001.1"/>
</dbReference>
<dbReference type="PANTHER" id="PTHR43391:SF91">
    <property type="entry name" value="OS04G0390700 PROTEIN"/>
    <property type="match status" value="1"/>
</dbReference>
<protein>
    <submittedName>
        <fullName evidence="4">SDR family NAD(P)-dependent oxidoreductase</fullName>
    </submittedName>
</protein>
<name>A0ABV6XFG2_9ACTN</name>
<keyword evidence="5" id="KW-1185">Reference proteome</keyword>
<evidence type="ECO:0000256" key="2">
    <source>
        <dbReference type="ARBA" id="ARBA00023002"/>
    </source>
</evidence>
<evidence type="ECO:0000256" key="3">
    <source>
        <dbReference type="RuleBase" id="RU000363"/>
    </source>
</evidence>
<dbReference type="InterPro" id="IPR036291">
    <property type="entry name" value="NAD(P)-bd_dom_sf"/>
</dbReference>
<dbReference type="PRINTS" id="PR00081">
    <property type="entry name" value="GDHRDH"/>
</dbReference>
<evidence type="ECO:0000256" key="1">
    <source>
        <dbReference type="ARBA" id="ARBA00006484"/>
    </source>
</evidence>
<organism evidence="4 5">
    <name type="scientific">Streptacidiphilus jeojiensis</name>
    <dbReference type="NCBI Taxonomy" id="3229225"/>
    <lineage>
        <taxon>Bacteria</taxon>
        <taxon>Bacillati</taxon>
        <taxon>Actinomycetota</taxon>
        <taxon>Actinomycetes</taxon>
        <taxon>Kitasatosporales</taxon>
        <taxon>Streptomycetaceae</taxon>
        <taxon>Streptacidiphilus</taxon>
    </lineage>
</organism>
<dbReference type="PROSITE" id="PS00061">
    <property type="entry name" value="ADH_SHORT"/>
    <property type="match status" value="1"/>
</dbReference>
<evidence type="ECO:0000313" key="4">
    <source>
        <dbReference type="EMBL" id="MFC1436762.1"/>
    </source>
</evidence>
<sequence length="245" mass="25341">MSTLPTLTDRTILITGANRGIGRALLDEALQRGARRVYAASRTPFAHPDERVVPLLLDVTDAGQIQAAAERVDALDVLVNNAGLARSDDLTDRGVVEEHLAVNLFGPLTLTQAFRPALVRSGGAVVNVLSLASLASLPFIPAYSASKAAALSMTQSLRAMLAPEGVRVHAVLTGPVDTEMSRDLDVPKAAPAAVAAAILDGVAAGREEIFPDPMSGVLAAGWDGDAVKTLERANAPLIAAIAAMG</sequence>
<dbReference type="PANTHER" id="PTHR43391">
    <property type="entry name" value="RETINOL DEHYDROGENASE-RELATED"/>
    <property type="match status" value="1"/>
</dbReference>
<dbReference type="Proteomes" id="UP001592581">
    <property type="component" value="Unassembled WGS sequence"/>
</dbReference>